<gene>
    <name evidence="1" type="ORF">ZIOFF_011283</name>
</gene>
<accession>A0A8J5HIL0</accession>
<reference evidence="1 2" key="1">
    <citation type="submission" date="2020-08" db="EMBL/GenBank/DDBJ databases">
        <title>Plant Genome Project.</title>
        <authorList>
            <person name="Zhang R.-G."/>
        </authorList>
    </citation>
    <scope>NUCLEOTIDE SEQUENCE [LARGE SCALE GENOMIC DNA]</scope>
    <source>
        <tissue evidence="1">Rhizome</tissue>
    </source>
</reference>
<dbReference type="AlphaFoldDB" id="A0A8J5HIL0"/>
<evidence type="ECO:0000313" key="2">
    <source>
        <dbReference type="Proteomes" id="UP000734854"/>
    </source>
</evidence>
<proteinExistence type="predicted"/>
<dbReference type="Proteomes" id="UP000734854">
    <property type="component" value="Unassembled WGS sequence"/>
</dbReference>
<keyword evidence="2" id="KW-1185">Reference proteome</keyword>
<name>A0A8J5HIL0_ZINOF</name>
<evidence type="ECO:0000313" key="1">
    <source>
        <dbReference type="EMBL" id="KAG6529089.1"/>
    </source>
</evidence>
<sequence length="87" mass="10614">MWRETLGLKFSPGLVRRLREIAIQRDGAALSFFSCFGFKQRNYRLFVAYKYILCTTNRMLSNYHSERKRQYLMMAHRSHAYLYYICR</sequence>
<protein>
    <submittedName>
        <fullName evidence="1">Uncharacterized protein</fullName>
    </submittedName>
</protein>
<organism evidence="1 2">
    <name type="scientific">Zingiber officinale</name>
    <name type="common">Ginger</name>
    <name type="synonym">Amomum zingiber</name>
    <dbReference type="NCBI Taxonomy" id="94328"/>
    <lineage>
        <taxon>Eukaryota</taxon>
        <taxon>Viridiplantae</taxon>
        <taxon>Streptophyta</taxon>
        <taxon>Embryophyta</taxon>
        <taxon>Tracheophyta</taxon>
        <taxon>Spermatophyta</taxon>
        <taxon>Magnoliopsida</taxon>
        <taxon>Liliopsida</taxon>
        <taxon>Zingiberales</taxon>
        <taxon>Zingiberaceae</taxon>
        <taxon>Zingiber</taxon>
    </lineage>
</organism>
<comment type="caution">
    <text evidence="1">The sequence shown here is derived from an EMBL/GenBank/DDBJ whole genome shotgun (WGS) entry which is preliminary data.</text>
</comment>
<dbReference type="EMBL" id="JACMSC010000003">
    <property type="protein sequence ID" value="KAG6529089.1"/>
    <property type="molecule type" value="Genomic_DNA"/>
</dbReference>